<dbReference type="Proteomes" id="UP001164929">
    <property type="component" value="Chromosome 16"/>
</dbReference>
<gene>
    <name evidence="1" type="ORF">NC653_036208</name>
</gene>
<organism evidence="1 2">
    <name type="scientific">Populus alba x Populus x berolinensis</name>
    <dbReference type="NCBI Taxonomy" id="444605"/>
    <lineage>
        <taxon>Eukaryota</taxon>
        <taxon>Viridiplantae</taxon>
        <taxon>Streptophyta</taxon>
        <taxon>Embryophyta</taxon>
        <taxon>Tracheophyta</taxon>
        <taxon>Spermatophyta</taxon>
        <taxon>Magnoliopsida</taxon>
        <taxon>eudicotyledons</taxon>
        <taxon>Gunneridae</taxon>
        <taxon>Pentapetalae</taxon>
        <taxon>rosids</taxon>
        <taxon>fabids</taxon>
        <taxon>Malpighiales</taxon>
        <taxon>Salicaceae</taxon>
        <taxon>Saliceae</taxon>
        <taxon>Populus</taxon>
    </lineage>
</organism>
<accession>A0AAD6LLZ6</accession>
<evidence type="ECO:0000313" key="2">
    <source>
        <dbReference type="Proteomes" id="UP001164929"/>
    </source>
</evidence>
<reference evidence="1 2" key="1">
    <citation type="journal article" date="2023" name="Mol. Ecol. Resour.">
        <title>Chromosome-level genome assembly of a triploid poplar Populus alba 'Berolinensis'.</title>
        <authorList>
            <person name="Chen S."/>
            <person name="Yu Y."/>
            <person name="Wang X."/>
            <person name="Wang S."/>
            <person name="Zhang T."/>
            <person name="Zhou Y."/>
            <person name="He R."/>
            <person name="Meng N."/>
            <person name="Wang Y."/>
            <person name="Liu W."/>
            <person name="Liu Z."/>
            <person name="Liu J."/>
            <person name="Guo Q."/>
            <person name="Huang H."/>
            <person name="Sederoff R.R."/>
            <person name="Wang G."/>
            <person name="Qu G."/>
            <person name="Chen S."/>
        </authorList>
    </citation>
    <scope>NUCLEOTIDE SEQUENCE [LARGE SCALE GENOMIC DNA]</scope>
    <source>
        <strain evidence="1">SC-2020</strain>
    </source>
</reference>
<name>A0AAD6LLZ6_9ROSI</name>
<sequence>MYARPSRLTDIRSTNNMIILGGKKKKPSRCKHNASSPVMQQQTLRVFDDRELHKRNRKTIFM</sequence>
<protein>
    <submittedName>
        <fullName evidence="1">Uncharacterized protein</fullName>
    </submittedName>
</protein>
<keyword evidence="2" id="KW-1185">Reference proteome</keyword>
<dbReference type="EMBL" id="JAQIZT010000016">
    <property type="protein sequence ID" value="KAJ6968192.1"/>
    <property type="molecule type" value="Genomic_DNA"/>
</dbReference>
<dbReference type="AlphaFoldDB" id="A0AAD6LLZ6"/>
<evidence type="ECO:0000313" key="1">
    <source>
        <dbReference type="EMBL" id="KAJ6968192.1"/>
    </source>
</evidence>
<proteinExistence type="predicted"/>
<comment type="caution">
    <text evidence="1">The sequence shown here is derived from an EMBL/GenBank/DDBJ whole genome shotgun (WGS) entry which is preliminary data.</text>
</comment>